<keyword evidence="1" id="KW-0472">Membrane</keyword>
<keyword evidence="2" id="KW-1185">Reference proteome</keyword>
<evidence type="ECO:0000313" key="2">
    <source>
        <dbReference type="Proteomes" id="UP000504634"/>
    </source>
</evidence>
<sequence>MDHWKWLYHILDFAIIWTSFIRLPLTMSKPLNIWGMWYEESANLQVSVEWPSDKEYYVSVCFTFFKFLATNYMCNHTSVLKIPSLRRSYLCFWVWVLPWCLGATIASVCYSPIWAIFVIPYRWRVADADFYCFLMLTILILKLSAIYGSILKSSRTFMHHLLNNPNVMDHT</sequence>
<dbReference type="AlphaFoldDB" id="A0A6J2TRC7"/>
<feature type="transmembrane region" description="Helical" evidence="1">
    <location>
        <begin position="6"/>
        <end position="25"/>
    </location>
</feature>
<proteinExistence type="predicted"/>
<name>A0A6J2TRC7_DROLE</name>
<organism evidence="2 3">
    <name type="scientific">Drosophila lebanonensis</name>
    <name type="common">Fruit fly</name>
    <name type="synonym">Scaptodrosophila lebanonensis</name>
    <dbReference type="NCBI Taxonomy" id="7225"/>
    <lineage>
        <taxon>Eukaryota</taxon>
        <taxon>Metazoa</taxon>
        <taxon>Ecdysozoa</taxon>
        <taxon>Arthropoda</taxon>
        <taxon>Hexapoda</taxon>
        <taxon>Insecta</taxon>
        <taxon>Pterygota</taxon>
        <taxon>Neoptera</taxon>
        <taxon>Endopterygota</taxon>
        <taxon>Diptera</taxon>
        <taxon>Brachycera</taxon>
        <taxon>Muscomorpha</taxon>
        <taxon>Ephydroidea</taxon>
        <taxon>Drosophilidae</taxon>
        <taxon>Scaptodrosophila</taxon>
    </lineage>
</organism>
<evidence type="ECO:0000313" key="3">
    <source>
        <dbReference type="RefSeq" id="XP_030379211.1"/>
    </source>
</evidence>
<protein>
    <submittedName>
        <fullName evidence="3">Uncharacterized protein LOC115627619</fullName>
    </submittedName>
</protein>
<reference evidence="3" key="1">
    <citation type="submission" date="2025-08" db="UniProtKB">
        <authorList>
            <consortium name="RefSeq"/>
        </authorList>
    </citation>
    <scope>IDENTIFICATION</scope>
    <source>
        <strain evidence="3">11010-0011.00</strain>
        <tissue evidence="3">Whole body</tissue>
    </source>
</reference>
<dbReference type="RefSeq" id="XP_030379211.1">
    <property type="nucleotide sequence ID" value="XM_030523351.1"/>
</dbReference>
<dbReference type="Proteomes" id="UP000504634">
    <property type="component" value="Unplaced"/>
</dbReference>
<gene>
    <name evidence="3" type="primary">LOC115627619</name>
</gene>
<feature type="transmembrane region" description="Helical" evidence="1">
    <location>
        <begin position="90"/>
        <end position="116"/>
    </location>
</feature>
<feature type="transmembrane region" description="Helical" evidence="1">
    <location>
        <begin position="128"/>
        <end position="150"/>
    </location>
</feature>
<accession>A0A6J2TRC7</accession>
<keyword evidence="1" id="KW-0812">Transmembrane</keyword>
<dbReference type="GeneID" id="115627619"/>
<keyword evidence="1" id="KW-1133">Transmembrane helix</keyword>
<evidence type="ECO:0000256" key="1">
    <source>
        <dbReference type="SAM" id="Phobius"/>
    </source>
</evidence>